<organism evidence="2 3">
    <name type="scientific">Hymenobacter polaris</name>
    <dbReference type="NCBI Taxonomy" id="2682546"/>
    <lineage>
        <taxon>Bacteria</taxon>
        <taxon>Pseudomonadati</taxon>
        <taxon>Bacteroidota</taxon>
        <taxon>Cytophagia</taxon>
        <taxon>Cytophagales</taxon>
        <taxon>Hymenobacteraceae</taxon>
        <taxon>Hymenobacter</taxon>
    </lineage>
</organism>
<feature type="signal peptide" evidence="1">
    <location>
        <begin position="1"/>
        <end position="24"/>
    </location>
</feature>
<evidence type="ECO:0000313" key="3">
    <source>
        <dbReference type="Proteomes" id="UP000559626"/>
    </source>
</evidence>
<dbReference type="RefSeq" id="WP_169532081.1">
    <property type="nucleotide sequence ID" value="NZ_JABBGH010000002.1"/>
</dbReference>
<dbReference type="Proteomes" id="UP000559626">
    <property type="component" value="Unassembled WGS sequence"/>
</dbReference>
<proteinExistence type="predicted"/>
<name>A0A7Y0AFI5_9BACT</name>
<comment type="caution">
    <text evidence="2">The sequence shown here is derived from an EMBL/GenBank/DDBJ whole genome shotgun (WGS) entry which is preliminary data.</text>
</comment>
<evidence type="ECO:0000256" key="1">
    <source>
        <dbReference type="SAM" id="SignalP"/>
    </source>
</evidence>
<evidence type="ECO:0000313" key="2">
    <source>
        <dbReference type="EMBL" id="NML66439.1"/>
    </source>
</evidence>
<dbReference type="EMBL" id="JABBGH010000002">
    <property type="protein sequence ID" value="NML66439.1"/>
    <property type="molecule type" value="Genomic_DNA"/>
</dbReference>
<reference evidence="2 3" key="1">
    <citation type="submission" date="2020-04" db="EMBL/GenBank/DDBJ databases">
        <title>Hymenobacter polaris sp. nov., isolated from Arctic soil.</title>
        <authorList>
            <person name="Dahal R.H."/>
        </authorList>
    </citation>
    <scope>NUCLEOTIDE SEQUENCE [LARGE SCALE GENOMIC DNA]</scope>
    <source>
        <strain evidence="2 3">RP-2-7</strain>
    </source>
</reference>
<sequence>MLPFFKKAVWPLLLALGLGAPAVAQDAPPTVAGGTSSRAITNLLFGPAASRPAGRAQGPRVAPATSATLPFRREAAITRRAEALTVRQVKLTNEAAGEQLGQLFASKDVLAAWGQAMQAYGLTLNNVADALTANWLVLYLCANEVTAPPTAAQVAGLRRQLRRVCTLPSLAGRLRTSAQRQQLADYLHLQSLLLNQAQSGAETTQDAAASATLAQRARQVAQQNMGFDPTTVQLTDKGLVRKQAP</sequence>
<feature type="chain" id="PRO_5030728548" evidence="1">
    <location>
        <begin position="25"/>
        <end position="245"/>
    </location>
</feature>
<protein>
    <submittedName>
        <fullName evidence="2">Uncharacterized protein</fullName>
    </submittedName>
</protein>
<keyword evidence="1" id="KW-0732">Signal</keyword>
<gene>
    <name evidence="2" type="ORF">HHL22_14600</name>
</gene>
<keyword evidence="3" id="KW-1185">Reference proteome</keyword>
<accession>A0A7Y0AFI5</accession>
<dbReference type="AlphaFoldDB" id="A0A7Y0AFI5"/>